<sequence>MKLIFNKEENNDITVKIQQGTVPVEFTYTEMINQLLEDNTIDDTDFGNLSDEESKNLEDMLNKISDIFDEEEISEIEQEVMVPNEETSIKDEDDNDDLPF</sequence>
<feature type="region of interest" description="Disordered" evidence="1">
    <location>
        <begin position="81"/>
        <end position="100"/>
    </location>
</feature>
<feature type="compositionally biased region" description="Acidic residues" evidence="1">
    <location>
        <begin position="91"/>
        <end position="100"/>
    </location>
</feature>
<dbReference type="EMBL" id="JAVRBG010000008">
    <property type="protein sequence ID" value="MDT0294871.1"/>
    <property type="molecule type" value="Genomic_DNA"/>
</dbReference>
<evidence type="ECO:0000313" key="2">
    <source>
        <dbReference type="EMBL" id="MDT0294871.1"/>
    </source>
</evidence>
<reference evidence="3" key="1">
    <citation type="submission" date="2023-07" db="EMBL/GenBank/DDBJ databases">
        <title>Isolating and identifying novel microbial strains from the Mariana Trench.</title>
        <authorList>
            <person name="Fu H."/>
        </authorList>
    </citation>
    <scope>NUCLEOTIDE SEQUENCE [LARGE SCALE GENOMIC DNA]</scope>
    <source>
        <strain evidence="3">T-y2</strain>
    </source>
</reference>
<name>A0ABU2KJI0_9FLAO</name>
<protein>
    <submittedName>
        <fullName evidence="2">Uncharacterized protein</fullName>
    </submittedName>
</protein>
<organism evidence="2 3">
    <name type="scientific">Mesonia ostreae</name>
    <dbReference type="NCBI Taxonomy" id="861110"/>
    <lineage>
        <taxon>Bacteria</taxon>
        <taxon>Pseudomonadati</taxon>
        <taxon>Bacteroidota</taxon>
        <taxon>Flavobacteriia</taxon>
        <taxon>Flavobacteriales</taxon>
        <taxon>Flavobacteriaceae</taxon>
        <taxon>Mesonia</taxon>
    </lineage>
</organism>
<keyword evidence="3" id="KW-1185">Reference proteome</keyword>
<accession>A0ABU2KJI0</accession>
<gene>
    <name evidence="2" type="ORF">RLT85_09515</name>
</gene>
<dbReference type="RefSeq" id="WP_311401800.1">
    <property type="nucleotide sequence ID" value="NZ_JAVRBG010000008.1"/>
</dbReference>
<evidence type="ECO:0000256" key="1">
    <source>
        <dbReference type="SAM" id="MobiDB-lite"/>
    </source>
</evidence>
<proteinExistence type="predicted"/>
<evidence type="ECO:0000313" key="3">
    <source>
        <dbReference type="Proteomes" id="UP001182991"/>
    </source>
</evidence>
<dbReference type="Proteomes" id="UP001182991">
    <property type="component" value="Unassembled WGS sequence"/>
</dbReference>
<comment type="caution">
    <text evidence="2">The sequence shown here is derived from an EMBL/GenBank/DDBJ whole genome shotgun (WGS) entry which is preliminary data.</text>
</comment>